<protein>
    <submittedName>
        <fullName evidence="4">Uncharacterized protein</fullName>
    </submittedName>
</protein>
<dbReference type="RefSeq" id="WP_085191848.1">
    <property type="nucleotide sequence ID" value="NZ_AP022605.1"/>
</dbReference>
<keyword evidence="5" id="KW-1185">Reference proteome</keyword>
<dbReference type="AlphaFoldDB" id="A0A1X1T3K0"/>
<gene>
    <name evidence="4" type="ORF">AWC01_13600</name>
    <name evidence="3" type="ORF">MDOR_21610</name>
</gene>
<dbReference type="EMBL" id="AP022605">
    <property type="protein sequence ID" value="BBZ07992.1"/>
    <property type="molecule type" value="Genomic_DNA"/>
</dbReference>
<evidence type="ECO:0000313" key="6">
    <source>
        <dbReference type="Proteomes" id="UP000467201"/>
    </source>
</evidence>
<evidence type="ECO:0000256" key="2">
    <source>
        <dbReference type="SAM" id="SignalP"/>
    </source>
</evidence>
<accession>A0A1X1T3K0</accession>
<feature type="signal peptide" evidence="2">
    <location>
        <begin position="1"/>
        <end position="38"/>
    </location>
</feature>
<dbReference type="Proteomes" id="UP000193564">
    <property type="component" value="Unassembled WGS sequence"/>
</dbReference>
<dbReference type="KEGG" id="mdr:MDOR_21610"/>
<reference evidence="3" key="3">
    <citation type="submission" date="2020-02" db="EMBL/GenBank/DDBJ databases">
        <authorList>
            <person name="Matsumoto Y."/>
            <person name="Motooka D."/>
            <person name="Nakamura S."/>
        </authorList>
    </citation>
    <scope>NUCLEOTIDE SEQUENCE</scope>
    <source>
        <strain evidence="3">JCM 12405</strain>
    </source>
</reference>
<dbReference type="InterPro" id="IPR006311">
    <property type="entry name" value="TAT_signal"/>
</dbReference>
<proteinExistence type="predicted"/>
<reference evidence="3 6" key="2">
    <citation type="journal article" date="2019" name="Emerg. Microbes Infect.">
        <title>Comprehensive subspecies identification of 175 nontuberculous mycobacteria species based on 7547 genomic profiles.</title>
        <authorList>
            <person name="Matsumoto Y."/>
            <person name="Kinjo T."/>
            <person name="Motooka D."/>
            <person name="Nabeya D."/>
            <person name="Jung N."/>
            <person name="Uechi K."/>
            <person name="Horii T."/>
            <person name="Iida T."/>
            <person name="Fujita J."/>
            <person name="Nakamura S."/>
        </authorList>
    </citation>
    <scope>NUCLEOTIDE SEQUENCE [LARGE SCALE GENOMIC DNA]</scope>
    <source>
        <strain evidence="3 6">JCM 12405</strain>
    </source>
</reference>
<organism evidence="4 5">
    <name type="scientific">Mycolicibacterium doricum</name>
    <dbReference type="NCBI Taxonomy" id="126673"/>
    <lineage>
        <taxon>Bacteria</taxon>
        <taxon>Bacillati</taxon>
        <taxon>Actinomycetota</taxon>
        <taxon>Actinomycetes</taxon>
        <taxon>Mycobacteriales</taxon>
        <taxon>Mycobacteriaceae</taxon>
        <taxon>Mycolicibacterium</taxon>
    </lineage>
</organism>
<evidence type="ECO:0000256" key="1">
    <source>
        <dbReference type="SAM" id="MobiDB-lite"/>
    </source>
</evidence>
<dbReference type="PROSITE" id="PS51318">
    <property type="entry name" value="TAT"/>
    <property type="match status" value="1"/>
</dbReference>
<evidence type="ECO:0000313" key="4">
    <source>
        <dbReference type="EMBL" id="ORV39105.1"/>
    </source>
</evidence>
<dbReference type="EMBL" id="LQOS01000037">
    <property type="protein sequence ID" value="ORV39105.1"/>
    <property type="molecule type" value="Genomic_DNA"/>
</dbReference>
<keyword evidence="2" id="KW-0732">Signal</keyword>
<feature type="chain" id="PRO_5036028958" evidence="2">
    <location>
        <begin position="39"/>
        <end position="148"/>
    </location>
</feature>
<sequence length="148" mass="15854">MDSQSRKNRSGWRRALTGTLASGALAAAMLVTAPASQADVLDQIGAKYMQGAGGGQLSVYAEQSLNLRAQGFRPSQENLAALQEGWDFLPNQSRLLDALKSTVAYQRKVQMQSQFSGGGGPAVEAPAWVPPDDANPWVAPEYDINPYD</sequence>
<evidence type="ECO:0000313" key="3">
    <source>
        <dbReference type="EMBL" id="BBZ07992.1"/>
    </source>
</evidence>
<dbReference type="OrthoDB" id="4731062at2"/>
<evidence type="ECO:0000313" key="5">
    <source>
        <dbReference type="Proteomes" id="UP000193564"/>
    </source>
</evidence>
<dbReference type="STRING" id="126673.AWC01_13600"/>
<dbReference type="Proteomes" id="UP000467201">
    <property type="component" value="Chromosome"/>
</dbReference>
<name>A0A1X1T3K0_9MYCO</name>
<feature type="region of interest" description="Disordered" evidence="1">
    <location>
        <begin position="115"/>
        <end position="148"/>
    </location>
</feature>
<reference evidence="4 5" key="1">
    <citation type="submission" date="2016-01" db="EMBL/GenBank/DDBJ databases">
        <title>The new phylogeny of the genus Mycobacterium.</title>
        <authorList>
            <person name="Tarcisio F."/>
            <person name="Conor M."/>
            <person name="Antonella G."/>
            <person name="Elisabetta G."/>
            <person name="Giulia F.S."/>
            <person name="Sara T."/>
            <person name="Anna F."/>
            <person name="Clotilde B."/>
            <person name="Roberto B."/>
            <person name="Veronica D.S."/>
            <person name="Fabio R."/>
            <person name="Monica P."/>
            <person name="Olivier J."/>
            <person name="Enrico T."/>
            <person name="Nicola S."/>
        </authorList>
    </citation>
    <scope>NUCLEOTIDE SEQUENCE [LARGE SCALE GENOMIC DNA]</scope>
    <source>
        <strain evidence="4 5">DSM 44339</strain>
    </source>
</reference>